<comment type="caution">
    <text evidence="1">The sequence shown here is derived from an EMBL/GenBank/DDBJ whole genome shotgun (WGS) entry which is preliminary data.</text>
</comment>
<reference evidence="1" key="1">
    <citation type="submission" date="2023-06" db="EMBL/GenBank/DDBJ databases">
        <title>Draft Genome Sequences of Representative Paenibacillus Polymyxa, Bacillus cereus, Fictibacillus sp., and Brevibacillus agri Strains Isolated from Amazonian Dark Earth.</title>
        <authorList>
            <person name="Pellegrinetti T.A."/>
            <person name="Cunha I.C.M."/>
            <person name="Chaves M.G."/>
            <person name="Freitas A.S."/>
            <person name="Silva A.V.R."/>
            <person name="Tsai S.M."/>
            <person name="Mendes L.W."/>
        </authorList>
    </citation>
    <scope>NUCLEOTIDE SEQUENCE</scope>
    <source>
        <strain evidence="1">CENA-BCM004</strain>
    </source>
</reference>
<sequence length="56" mass="6275">MKTGQARGIAEDWVRENASPEDWFLGAYFSGSIIELSDYDELPIGSDADLVYLNTF</sequence>
<gene>
    <name evidence="1" type="ORF">QYF49_03405</name>
</gene>
<dbReference type="RefSeq" id="WP_290398215.1">
    <property type="nucleotide sequence ID" value="NZ_JAUHLN010000001.1"/>
</dbReference>
<accession>A0ABT8E2D6</accession>
<evidence type="ECO:0000313" key="1">
    <source>
        <dbReference type="EMBL" id="MDN4072078.1"/>
    </source>
</evidence>
<protein>
    <submittedName>
        <fullName evidence="1">Uncharacterized protein</fullName>
    </submittedName>
</protein>
<name>A0ABT8E2D6_9BACL</name>
<organism evidence="1 2">
    <name type="scientific">Fictibacillus terranigra</name>
    <dbReference type="NCBI Taxonomy" id="3058424"/>
    <lineage>
        <taxon>Bacteria</taxon>
        <taxon>Bacillati</taxon>
        <taxon>Bacillota</taxon>
        <taxon>Bacilli</taxon>
        <taxon>Bacillales</taxon>
        <taxon>Fictibacillaceae</taxon>
        <taxon>Fictibacillus</taxon>
    </lineage>
</organism>
<proteinExistence type="predicted"/>
<keyword evidence="2" id="KW-1185">Reference proteome</keyword>
<evidence type="ECO:0000313" key="2">
    <source>
        <dbReference type="Proteomes" id="UP001168694"/>
    </source>
</evidence>
<dbReference type="Proteomes" id="UP001168694">
    <property type="component" value="Unassembled WGS sequence"/>
</dbReference>
<dbReference type="EMBL" id="JAUHLN010000001">
    <property type="protein sequence ID" value="MDN4072078.1"/>
    <property type="molecule type" value="Genomic_DNA"/>
</dbReference>